<dbReference type="InterPro" id="IPR016147">
    <property type="entry name" value="Pili_assmbl_chaperone_N"/>
</dbReference>
<sequence>MKRLILAALATLGLAEAQSFSISPTGFYLNPANTNTAQVRVQNPGTTTMSFTVEVRRWTTENGKHVYAPTRDVVVNPSSFTLKGGDAQVLRVGLLKKGGAAELTYRVFLQQVPSKDSPVETSQQGDAQMNLTKLIRMSLPVYVTPPSASPRVSFRAHQDGTQAVLDLVNTGSAHQTYRALSVQVGGRTVTLGSAAVLGTSTLSLPLGDVGGAKELSVLYRDTEDREGRVTVTLP</sequence>
<reference evidence="4" key="1">
    <citation type="journal article" date="2019" name="Int. J. Syst. Evol. Microbiol.">
        <title>The Global Catalogue of Microorganisms (GCM) 10K type strain sequencing project: providing services to taxonomists for standard genome sequencing and annotation.</title>
        <authorList>
            <consortium name="The Broad Institute Genomics Platform"/>
            <consortium name="The Broad Institute Genome Sequencing Center for Infectious Disease"/>
            <person name="Wu L."/>
            <person name="Ma J."/>
        </authorList>
    </citation>
    <scope>NUCLEOTIDE SEQUENCE [LARGE SCALE GENOMIC DNA]</scope>
    <source>
        <strain evidence="4">JCM 16918</strain>
    </source>
</reference>
<keyword evidence="1" id="KW-0732">Signal</keyword>
<feature type="chain" id="PRO_5046186308" description="Pili assembly chaperone N-terminal domain-containing protein" evidence="1">
    <location>
        <begin position="18"/>
        <end position="234"/>
    </location>
</feature>
<dbReference type="Proteomes" id="UP000645517">
    <property type="component" value="Unassembled WGS sequence"/>
</dbReference>
<dbReference type="EMBL" id="BMOR01000011">
    <property type="protein sequence ID" value="GGN40465.1"/>
    <property type="molecule type" value="Genomic_DNA"/>
</dbReference>
<proteinExistence type="predicted"/>
<name>A0ABQ2J5B9_9DEIO</name>
<gene>
    <name evidence="3" type="ORF">GCM10010842_25330</name>
</gene>
<comment type="caution">
    <text evidence="3">The sequence shown here is derived from an EMBL/GenBank/DDBJ whole genome shotgun (WGS) entry which is preliminary data.</text>
</comment>
<feature type="signal peptide" evidence="1">
    <location>
        <begin position="1"/>
        <end position="17"/>
    </location>
</feature>
<dbReference type="Gene3D" id="2.60.40.10">
    <property type="entry name" value="Immunoglobulins"/>
    <property type="match status" value="1"/>
</dbReference>
<dbReference type="InterPro" id="IPR050643">
    <property type="entry name" value="Periplasmic_pilus_chap"/>
</dbReference>
<dbReference type="SUPFAM" id="SSF49354">
    <property type="entry name" value="PapD-like"/>
    <property type="match status" value="1"/>
</dbReference>
<dbReference type="InterPro" id="IPR013783">
    <property type="entry name" value="Ig-like_fold"/>
</dbReference>
<dbReference type="InterPro" id="IPR008962">
    <property type="entry name" value="PapD-like_sf"/>
</dbReference>
<organism evidence="3 4">
    <name type="scientific">Deinococcus daejeonensis</name>
    <dbReference type="NCBI Taxonomy" id="1007098"/>
    <lineage>
        <taxon>Bacteria</taxon>
        <taxon>Thermotogati</taxon>
        <taxon>Deinococcota</taxon>
        <taxon>Deinococci</taxon>
        <taxon>Deinococcales</taxon>
        <taxon>Deinococcaceae</taxon>
        <taxon>Deinococcus</taxon>
    </lineage>
</organism>
<dbReference type="PANTHER" id="PTHR30251:SF4">
    <property type="entry name" value="SLR1668 PROTEIN"/>
    <property type="match status" value="1"/>
</dbReference>
<protein>
    <recommendedName>
        <fullName evidence="2">Pili assembly chaperone N-terminal domain-containing protein</fullName>
    </recommendedName>
</protein>
<feature type="domain" description="Pili assembly chaperone N-terminal" evidence="2">
    <location>
        <begin position="24"/>
        <end position="146"/>
    </location>
</feature>
<evidence type="ECO:0000313" key="3">
    <source>
        <dbReference type="EMBL" id="GGN40465.1"/>
    </source>
</evidence>
<evidence type="ECO:0000313" key="4">
    <source>
        <dbReference type="Proteomes" id="UP000645517"/>
    </source>
</evidence>
<dbReference type="Pfam" id="PF00345">
    <property type="entry name" value="PapD_N"/>
    <property type="match status" value="1"/>
</dbReference>
<accession>A0ABQ2J5B9</accession>
<keyword evidence="4" id="KW-1185">Reference proteome</keyword>
<dbReference type="RefSeq" id="WP_189057383.1">
    <property type="nucleotide sequence ID" value="NZ_BMOR01000011.1"/>
</dbReference>
<dbReference type="PANTHER" id="PTHR30251">
    <property type="entry name" value="PILUS ASSEMBLY CHAPERONE"/>
    <property type="match status" value="1"/>
</dbReference>
<evidence type="ECO:0000259" key="2">
    <source>
        <dbReference type="Pfam" id="PF00345"/>
    </source>
</evidence>
<evidence type="ECO:0000256" key="1">
    <source>
        <dbReference type="SAM" id="SignalP"/>
    </source>
</evidence>